<comment type="pathway">
    <text evidence="4">Cofactor biosynthesis; (R)-pantothenate biosynthesis; (R)-pantoate from 3-methyl-2-oxobutanoate: step 2/2.</text>
</comment>
<comment type="similarity">
    <text evidence="1 4">Belongs to the ketopantoate reductase family.</text>
</comment>
<dbReference type="InterPro" id="IPR036291">
    <property type="entry name" value="NAD(P)-bd_dom_sf"/>
</dbReference>
<dbReference type="GO" id="GO:0005737">
    <property type="term" value="C:cytoplasm"/>
    <property type="evidence" value="ECO:0007669"/>
    <property type="project" value="TreeGrafter"/>
</dbReference>
<dbReference type="GO" id="GO:0008677">
    <property type="term" value="F:2-dehydropantoate 2-reductase activity"/>
    <property type="evidence" value="ECO:0007669"/>
    <property type="project" value="UniProtKB-EC"/>
</dbReference>
<dbReference type="SUPFAM" id="SSF48179">
    <property type="entry name" value="6-phosphogluconate dehydrogenase C-terminal domain-like"/>
    <property type="match status" value="1"/>
</dbReference>
<evidence type="ECO:0000256" key="2">
    <source>
        <dbReference type="ARBA" id="ARBA00022857"/>
    </source>
</evidence>
<organism evidence="7 8">
    <name type="scientific">Nocardioides mangrovicus</name>
    <dbReference type="NCBI Taxonomy" id="2478913"/>
    <lineage>
        <taxon>Bacteria</taxon>
        <taxon>Bacillati</taxon>
        <taxon>Actinomycetota</taxon>
        <taxon>Actinomycetes</taxon>
        <taxon>Propionibacteriales</taxon>
        <taxon>Nocardioidaceae</taxon>
        <taxon>Nocardioides</taxon>
    </lineage>
</organism>
<dbReference type="EMBL" id="RDBE01000010">
    <property type="protein sequence ID" value="RLV47934.1"/>
    <property type="molecule type" value="Genomic_DNA"/>
</dbReference>
<gene>
    <name evidence="7" type="ORF">D9V37_17655</name>
</gene>
<evidence type="ECO:0000256" key="4">
    <source>
        <dbReference type="RuleBase" id="RU362068"/>
    </source>
</evidence>
<evidence type="ECO:0000259" key="6">
    <source>
        <dbReference type="Pfam" id="PF08546"/>
    </source>
</evidence>
<dbReference type="SUPFAM" id="SSF51735">
    <property type="entry name" value="NAD(P)-binding Rossmann-fold domains"/>
    <property type="match status" value="1"/>
</dbReference>
<evidence type="ECO:0000256" key="1">
    <source>
        <dbReference type="ARBA" id="ARBA00007870"/>
    </source>
</evidence>
<protein>
    <recommendedName>
        <fullName evidence="4">2-dehydropantoate 2-reductase</fullName>
        <ecNumber evidence="4">1.1.1.169</ecNumber>
    </recommendedName>
    <alternativeName>
        <fullName evidence="4">Ketopantoate reductase</fullName>
    </alternativeName>
</protein>
<dbReference type="NCBIfam" id="NF005091">
    <property type="entry name" value="PRK06522.2-2"/>
    <property type="match status" value="1"/>
</dbReference>
<comment type="function">
    <text evidence="4">Catalyzes the NADPH-dependent reduction of ketopantoate into pantoic acid.</text>
</comment>
<dbReference type="InterPro" id="IPR013328">
    <property type="entry name" value="6PGD_dom2"/>
</dbReference>
<accession>A0A3L8NYI2</accession>
<dbReference type="Proteomes" id="UP000281708">
    <property type="component" value="Unassembled WGS sequence"/>
</dbReference>
<evidence type="ECO:0000313" key="7">
    <source>
        <dbReference type="EMBL" id="RLV47934.1"/>
    </source>
</evidence>
<reference evidence="7 8" key="1">
    <citation type="submission" date="2018-10" db="EMBL/GenBank/DDBJ databases">
        <title>Marmoricola sp. 4Q3S-7 whole genome shotgun sequence.</title>
        <authorList>
            <person name="Li F."/>
        </authorList>
    </citation>
    <scope>NUCLEOTIDE SEQUENCE [LARGE SCALE GENOMIC DNA]</scope>
    <source>
        <strain evidence="7 8">4Q3S-7</strain>
    </source>
</reference>
<dbReference type="EC" id="1.1.1.169" evidence="4"/>
<dbReference type="InterPro" id="IPR051402">
    <property type="entry name" value="KPR-Related"/>
</dbReference>
<dbReference type="InterPro" id="IPR013332">
    <property type="entry name" value="KPR_N"/>
</dbReference>
<comment type="catalytic activity">
    <reaction evidence="4">
        <text>(R)-pantoate + NADP(+) = 2-dehydropantoate + NADPH + H(+)</text>
        <dbReference type="Rhea" id="RHEA:16233"/>
        <dbReference type="ChEBI" id="CHEBI:11561"/>
        <dbReference type="ChEBI" id="CHEBI:15378"/>
        <dbReference type="ChEBI" id="CHEBI:15980"/>
        <dbReference type="ChEBI" id="CHEBI:57783"/>
        <dbReference type="ChEBI" id="CHEBI:58349"/>
        <dbReference type="EC" id="1.1.1.169"/>
    </reaction>
</comment>
<keyword evidence="4" id="KW-0566">Pantothenate biosynthesis</keyword>
<evidence type="ECO:0000313" key="8">
    <source>
        <dbReference type="Proteomes" id="UP000281708"/>
    </source>
</evidence>
<dbReference type="FunFam" id="1.10.1040.10:FF:000017">
    <property type="entry name" value="2-dehydropantoate 2-reductase"/>
    <property type="match status" value="1"/>
</dbReference>
<sequence>MTSGGEPREQPMTSAVIGAGSLGCLVAGWLHEGAGSTVLCARSEVPEVRITDRAGTRTVAVPVVYDPGEVGVVDVVWLTTKAYDTAGAADWLRALVAEETVVVVVQNGVDHADRLAGLVPANQVLPAVAYIAAERVEPGHVRHDAGRRLLVPPGRTAARAVAATGDGRLDVRTSEDFRTEAWRKLLRNAAGNPICALTLARLRVFADPSVRAMARSVLEEVVAVGRAAGADLGPDDVEAVFAMFDGLPPDTGSSMLYDRLAGRRLEHEELTGVVVATADAHGVEVPVNRTLLALLRGLRSGEDSTEETGVNRSEPG</sequence>
<dbReference type="InterPro" id="IPR003710">
    <property type="entry name" value="ApbA"/>
</dbReference>
<dbReference type="Gene3D" id="3.40.50.720">
    <property type="entry name" value="NAD(P)-binding Rossmann-like Domain"/>
    <property type="match status" value="1"/>
</dbReference>
<dbReference type="InterPro" id="IPR008927">
    <property type="entry name" value="6-PGluconate_DH-like_C_sf"/>
</dbReference>
<dbReference type="Gene3D" id="1.10.1040.10">
    <property type="entry name" value="N-(1-d-carboxylethyl)-l-norvaline Dehydrogenase, domain 2"/>
    <property type="match status" value="1"/>
</dbReference>
<dbReference type="GO" id="GO:0015940">
    <property type="term" value="P:pantothenate biosynthetic process"/>
    <property type="evidence" value="ECO:0007669"/>
    <property type="project" value="UniProtKB-UniPathway"/>
</dbReference>
<dbReference type="PANTHER" id="PTHR21708:SF26">
    <property type="entry name" value="2-DEHYDROPANTOATE 2-REDUCTASE"/>
    <property type="match status" value="1"/>
</dbReference>
<dbReference type="UniPathway" id="UPA00028">
    <property type="reaction ID" value="UER00004"/>
</dbReference>
<dbReference type="PANTHER" id="PTHR21708">
    <property type="entry name" value="PROBABLE 2-DEHYDROPANTOATE 2-REDUCTASE"/>
    <property type="match status" value="1"/>
</dbReference>
<name>A0A3L8NYI2_9ACTN</name>
<evidence type="ECO:0000259" key="5">
    <source>
        <dbReference type="Pfam" id="PF02558"/>
    </source>
</evidence>
<keyword evidence="3 4" id="KW-0560">Oxidoreductase</keyword>
<dbReference type="Pfam" id="PF02558">
    <property type="entry name" value="ApbA"/>
    <property type="match status" value="1"/>
</dbReference>
<dbReference type="AlphaFoldDB" id="A0A3L8NYI2"/>
<feature type="domain" description="Ketopantoate reductase C-terminal" evidence="6">
    <location>
        <begin position="176"/>
        <end position="297"/>
    </location>
</feature>
<evidence type="ECO:0000256" key="3">
    <source>
        <dbReference type="ARBA" id="ARBA00023002"/>
    </source>
</evidence>
<proteinExistence type="inferred from homology"/>
<dbReference type="Pfam" id="PF08546">
    <property type="entry name" value="ApbA_C"/>
    <property type="match status" value="1"/>
</dbReference>
<keyword evidence="8" id="KW-1185">Reference proteome</keyword>
<dbReference type="InterPro" id="IPR013752">
    <property type="entry name" value="KPA_reductase"/>
</dbReference>
<keyword evidence="2 4" id="KW-0521">NADP</keyword>
<comment type="caution">
    <text evidence="7">The sequence shown here is derived from an EMBL/GenBank/DDBJ whole genome shotgun (WGS) entry which is preliminary data.</text>
</comment>
<feature type="domain" description="Ketopantoate reductase N-terminal" evidence="5">
    <location>
        <begin position="15"/>
        <end position="151"/>
    </location>
</feature>
<dbReference type="NCBIfam" id="TIGR00745">
    <property type="entry name" value="apbA_panE"/>
    <property type="match status" value="1"/>
</dbReference>